<feature type="transmembrane region" description="Helical" evidence="2">
    <location>
        <begin position="139"/>
        <end position="159"/>
    </location>
</feature>
<evidence type="ECO:0000256" key="1">
    <source>
        <dbReference type="SAM" id="MobiDB-lite"/>
    </source>
</evidence>
<feature type="region of interest" description="Disordered" evidence="1">
    <location>
        <begin position="1"/>
        <end position="28"/>
    </location>
</feature>
<name>A0A1I6H021_9EURY</name>
<organism evidence="4 5">
    <name type="scientific">Halogeometricum rufum</name>
    <dbReference type="NCBI Taxonomy" id="553469"/>
    <lineage>
        <taxon>Archaea</taxon>
        <taxon>Methanobacteriati</taxon>
        <taxon>Methanobacteriota</taxon>
        <taxon>Stenosarchaea group</taxon>
        <taxon>Halobacteria</taxon>
        <taxon>Halobacteriales</taxon>
        <taxon>Haloferacaceae</taxon>
        <taxon>Halogeometricum</taxon>
    </lineage>
</organism>
<reference evidence="5" key="1">
    <citation type="submission" date="2016-10" db="EMBL/GenBank/DDBJ databases">
        <authorList>
            <person name="Varghese N."/>
            <person name="Submissions S."/>
        </authorList>
    </citation>
    <scope>NUCLEOTIDE SEQUENCE [LARGE SCALE GENOMIC DNA]</scope>
    <source>
        <strain evidence="5">CGMCC 1.7736</strain>
    </source>
</reference>
<dbReference type="RefSeq" id="WP_089806791.1">
    <property type="nucleotide sequence ID" value="NZ_FOYT01000001.1"/>
</dbReference>
<accession>A0A1I6H021</accession>
<keyword evidence="5" id="KW-1185">Reference proteome</keyword>
<dbReference type="STRING" id="553469.SAMN04487947_1901"/>
<keyword evidence="2" id="KW-0812">Transmembrane</keyword>
<keyword evidence="2" id="KW-1133">Transmembrane helix</keyword>
<sequence length="204" mass="22380">MGSIDAASVQGSDECAGPKGASDDAHEPLSARDAFDILSNDRRRFALHYLMQEEEAPSLNQLSRHVAAWENDVPPEAVTSTQRRRVHVALHQTHLPRMDDAGIVTYESSADPICLAERADDLNVYMEVVPGNDITWSTFYLGLSLFSLSLVAAVAVGAYPFSVLSMTQAAVFSSLLFVVASAVHVRWTRRRRLGSQGEPPTRRV</sequence>
<dbReference type="InterPro" id="IPR055768">
    <property type="entry name" value="DUF7344"/>
</dbReference>
<evidence type="ECO:0000259" key="3">
    <source>
        <dbReference type="Pfam" id="PF24035"/>
    </source>
</evidence>
<dbReference type="Proteomes" id="UP000198531">
    <property type="component" value="Unassembled WGS sequence"/>
</dbReference>
<evidence type="ECO:0000313" key="4">
    <source>
        <dbReference type="EMBL" id="SFR47806.1"/>
    </source>
</evidence>
<dbReference type="AlphaFoldDB" id="A0A1I6H021"/>
<proteinExistence type="predicted"/>
<keyword evidence="2" id="KW-0472">Membrane</keyword>
<gene>
    <name evidence="4" type="ORF">SAMN04487947_1901</name>
</gene>
<feature type="domain" description="DUF7344" evidence="3">
    <location>
        <begin position="35"/>
        <end position="110"/>
    </location>
</feature>
<evidence type="ECO:0000256" key="2">
    <source>
        <dbReference type="SAM" id="Phobius"/>
    </source>
</evidence>
<dbReference type="OrthoDB" id="331021at2157"/>
<evidence type="ECO:0000313" key="5">
    <source>
        <dbReference type="Proteomes" id="UP000198531"/>
    </source>
</evidence>
<feature type="transmembrane region" description="Helical" evidence="2">
    <location>
        <begin position="165"/>
        <end position="185"/>
    </location>
</feature>
<dbReference type="Pfam" id="PF24035">
    <property type="entry name" value="DUF7344"/>
    <property type="match status" value="1"/>
</dbReference>
<protein>
    <recommendedName>
        <fullName evidence="3">DUF7344 domain-containing protein</fullName>
    </recommendedName>
</protein>
<dbReference type="EMBL" id="FOYT01000001">
    <property type="protein sequence ID" value="SFR47806.1"/>
    <property type="molecule type" value="Genomic_DNA"/>
</dbReference>